<dbReference type="PANTHER" id="PTHR10098:SF108">
    <property type="entry name" value="TETRATRICOPEPTIDE REPEAT PROTEIN 28"/>
    <property type="match status" value="1"/>
</dbReference>
<dbReference type="EnsemblMetazoa" id="ACON002648-RA">
    <property type="protein sequence ID" value="ACON002648-PA"/>
    <property type="gene ID" value="ACON002648"/>
</dbReference>
<organism evidence="6 7">
    <name type="scientific">Anopheles coluzzii</name>
    <name type="common">African malaria mosquito</name>
    <dbReference type="NCBI Taxonomy" id="1518534"/>
    <lineage>
        <taxon>Eukaryota</taxon>
        <taxon>Metazoa</taxon>
        <taxon>Ecdysozoa</taxon>
        <taxon>Arthropoda</taxon>
        <taxon>Hexapoda</taxon>
        <taxon>Insecta</taxon>
        <taxon>Pterygota</taxon>
        <taxon>Neoptera</taxon>
        <taxon>Endopterygota</taxon>
        <taxon>Diptera</taxon>
        <taxon>Nematocera</taxon>
        <taxon>Culicoidea</taxon>
        <taxon>Culicidae</taxon>
        <taxon>Anophelinae</taxon>
        <taxon>Anopheles</taxon>
    </lineage>
</organism>
<dbReference type="Pfam" id="PF12770">
    <property type="entry name" value="CHAT"/>
    <property type="match status" value="1"/>
</dbReference>
<dbReference type="GeneID" id="120952907"/>
<feature type="compositionally biased region" description="Low complexity" evidence="3">
    <location>
        <begin position="2426"/>
        <end position="2455"/>
    </location>
</feature>
<dbReference type="FunFam" id="1.25.40.10:FF:000040">
    <property type="entry name" value="Tetratricopeptide repeat domain 28"/>
    <property type="match status" value="1"/>
</dbReference>
<feature type="region of interest" description="Disordered" evidence="3">
    <location>
        <begin position="2118"/>
        <end position="2151"/>
    </location>
</feature>
<evidence type="ECO:0000256" key="3">
    <source>
        <dbReference type="SAM" id="MobiDB-lite"/>
    </source>
</evidence>
<dbReference type="SUPFAM" id="SSF48452">
    <property type="entry name" value="TPR-like"/>
    <property type="match status" value="7"/>
</dbReference>
<feature type="region of interest" description="Disordered" evidence="3">
    <location>
        <begin position="1993"/>
        <end position="2100"/>
    </location>
</feature>
<dbReference type="VEuPathDB" id="VectorBase:ACON2_032929"/>
<reference evidence="6" key="2">
    <citation type="submission" date="2020-05" db="UniProtKB">
        <authorList>
            <consortium name="EnsemblMetazoa"/>
        </authorList>
    </citation>
    <scope>IDENTIFICATION</scope>
    <source>
        <strain evidence="6">Ngousso</strain>
    </source>
</reference>
<dbReference type="FunFam" id="1.25.40.10:FF:001760">
    <property type="entry name" value="tetratricopeptide repeat protein 28"/>
    <property type="match status" value="1"/>
</dbReference>
<evidence type="ECO:0000259" key="5">
    <source>
        <dbReference type="Pfam" id="PF26117"/>
    </source>
</evidence>
<proteinExistence type="predicted"/>
<feature type="coiled-coil region" evidence="2">
    <location>
        <begin position="835"/>
        <end position="862"/>
    </location>
</feature>
<feature type="region of interest" description="Disordered" evidence="3">
    <location>
        <begin position="2235"/>
        <end position="2290"/>
    </location>
</feature>
<dbReference type="FunFam" id="1.25.40.10:FF:000979">
    <property type="entry name" value="tetratricopeptide repeat protein 28"/>
    <property type="match status" value="1"/>
</dbReference>
<dbReference type="PANTHER" id="PTHR10098">
    <property type="entry name" value="RAPSYN-RELATED"/>
    <property type="match status" value="1"/>
</dbReference>
<dbReference type="FunFam" id="1.25.40.10:FF:001545">
    <property type="entry name" value="tetratricopeptide repeat protein 28"/>
    <property type="match status" value="1"/>
</dbReference>
<dbReference type="InterPro" id="IPR011990">
    <property type="entry name" value="TPR-like_helical_dom_sf"/>
</dbReference>
<feature type="compositionally biased region" description="Low complexity" evidence="3">
    <location>
        <begin position="2843"/>
        <end position="2882"/>
    </location>
</feature>
<dbReference type="SMART" id="SM00028">
    <property type="entry name" value="TPR"/>
    <property type="match status" value="26"/>
</dbReference>
<feature type="compositionally biased region" description="Polar residues" evidence="3">
    <location>
        <begin position="2890"/>
        <end position="2914"/>
    </location>
</feature>
<feature type="compositionally biased region" description="Basic residues" evidence="3">
    <location>
        <begin position="2263"/>
        <end position="2273"/>
    </location>
</feature>
<dbReference type="VEuPathDB" id="VectorBase:ACON002648"/>
<feature type="region of interest" description="Disordered" evidence="3">
    <location>
        <begin position="1"/>
        <end position="25"/>
    </location>
</feature>
<dbReference type="FunFam" id="1.25.40.10:FF:000416">
    <property type="entry name" value="Tetratricopeptide repeat protein 28"/>
    <property type="match status" value="1"/>
</dbReference>
<feature type="repeat" description="TPR" evidence="1">
    <location>
        <begin position="342"/>
        <end position="375"/>
    </location>
</feature>
<feature type="region of interest" description="Disordered" evidence="3">
    <location>
        <begin position="2353"/>
        <end position="2393"/>
    </location>
</feature>
<feature type="region of interest" description="Disordered" evidence="3">
    <location>
        <begin position="2636"/>
        <end position="2656"/>
    </location>
</feature>
<feature type="compositionally biased region" description="Low complexity" evidence="3">
    <location>
        <begin position="2782"/>
        <end position="2802"/>
    </location>
</feature>
<dbReference type="KEGG" id="acoz:120952907"/>
<keyword evidence="7" id="KW-1185">Reference proteome</keyword>
<dbReference type="InterPro" id="IPR058900">
    <property type="entry name" value="TTC28_C"/>
</dbReference>
<feature type="repeat" description="TPR" evidence="1">
    <location>
        <begin position="1026"/>
        <end position="1059"/>
    </location>
</feature>
<feature type="domain" description="CHAT" evidence="4">
    <location>
        <begin position="1451"/>
        <end position="1770"/>
    </location>
</feature>
<dbReference type="FunFam" id="1.25.40.10:FF:000792">
    <property type="entry name" value="tetratricopeptide repeat protein 28"/>
    <property type="match status" value="1"/>
</dbReference>
<dbReference type="Pfam" id="PF26117">
    <property type="entry name" value="TTC28_C"/>
    <property type="match status" value="1"/>
</dbReference>
<evidence type="ECO:0000259" key="4">
    <source>
        <dbReference type="Pfam" id="PF12770"/>
    </source>
</evidence>
<feature type="region of interest" description="Disordered" evidence="3">
    <location>
        <begin position="2555"/>
        <end position="2590"/>
    </location>
</feature>
<dbReference type="FunFam" id="1.25.40.10:FF:000209">
    <property type="entry name" value="Tetratricopeptide repeat domain 28"/>
    <property type="match status" value="1"/>
</dbReference>
<keyword evidence="1" id="KW-0802">TPR repeat</keyword>
<dbReference type="Gene3D" id="1.25.40.10">
    <property type="entry name" value="Tetratricopeptide repeat domain"/>
    <property type="match status" value="7"/>
</dbReference>
<dbReference type="Pfam" id="PF13176">
    <property type="entry name" value="TPR_7"/>
    <property type="match status" value="3"/>
</dbReference>
<evidence type="ECO:0000256" key="2">
    <source>
        <dbReference type="SAM" id="Coils"/>
    </source>
</evidence>
<feature type="repeat" description="TPR" evidence="1">
    <location>
        <begin position="1066"/>
        <end position="1099"/>
    </location>
</feature>
<dbReference type="Pfam" id="PF13432">
    <property type="entry name" value="TPR_16"/>
    <property type="match status" value="1"/>
</dbReference>
<name>A0A6E8V2G6_ANOCL</name>
<dbReference type="Pfam" id="PF13424">
    <property type="entry name" value="TPR_12"/>
    <property type="match status" value="8"/>
</dbReference>
<evidence type="ECO:0000313" key="7">
    <source>
        <dbReference type="Proteomes" id="UP001105220"/>
    </source>
</evidence>
<dbReference type="RefSeq" id="XP_040228411.2">
    <property type="nucleotide sequence ID" value="XM_040372477.2"/>
</dbReference>
<accession>A0A6E8V2G6</accession>
<dbReference type="PROSITE" id="PS50005">
    <property type="entry name" value="TPR"/>
    <property type="match status" value="6"/>
</dbReference>
<feature type="compositionally biased region" description="Basic residues" evidence="3">
    <location>
        <begin position="1"/>
        <end position="12"/>
    </location>
</feature>
<feature type="repeat" description="TPR" evidence="1">
    <location>
        <begin position="154"/>
        <end position="187"/>
    </location>
</feature>
<dbReference type="InterPro" id="IPR019734">
    <property type="entry name" value="TPR_rpt"/>
</dbReference>
<evidence type="ECO:0000256" key="1">
    <source>
        <dbReference type="PROSITE-ProRule" id="PRU00339"/>
    </source>
</evidence>
<feature type="region of interest" description="Disordered" evidence="3">
    <location>
        <begin position="2412"/>
        <end position="2468"/>
    </location>
</feature>
<keyword evidence="2" id="KW-0175">Coiled coil</keyword>
<feature type="compositionally biased region" description="Basic and acidic residues" evidence="3">
    <location>
        <begin position="2812"/>
        <end position="2822"/>
    </location>
</feature>
<dbReference type="InterPro" id="IPR024983">
    <property type="entry name" value="CHAT_dom"/>
</dbReference>
<sequence>MHTERRHRHRGRGTVAGHHQTGVGSSGTVVTATAAISAHHQQQQQQQQQQQPAIHPTVWEILSAELILSNEPEGTPELPAANRALFLEKVRQSNTACQNGDFSTAVQLYTDALGLDPGNHILYSNRSAARLKQGQFALALQDATRARELCPQWPKAYFRQGVALQCLGRYGEALAAFSAGLAQDPNSKQLLAGLVEASIKSPLRHALEPTFQQLKAMKLDQSPFVVISVVGQELLGAGQYHAAVTVLESALRIGSCSLKLRGSVFSALSSAHWALNQLDKAIAYMQQDLAVAKSLGDTAGECRAHGNLGSAYFSQGSYKEALTSHRYQLVLAMKCKDTQAAAAALTSLGHVYTAIGDYPNALASHKQCVQLVKQMGDRLQEAREIGNVGAVYLAMGEFDSAVDCHTQHLRLARKLGNQVEEARAYSNLGSSYHYKRNFTQAITYHESVLRIAQQLGDRAIEARAYAGLGHAARCGHDFVQAKRWHEKQLEMALAARDKVGEGRACSNLGIVYQLLGEHDAALKLHQAHLTIARQLQDKAGMGRAYGNIGNAYSAAGYYESAIKYHKQELIISKEVHDRSAEASTHGNLAVAYQALGAHDMALMHYRAHLNIARELKDTAGEACALLNLGNCLSSRQEFAQAVPYYEQYLMLSQELGDVAAEGKACHFLGYAHYCIGNYREAVRYYDQDLALAKDLQNKMNMGRAYCNLGLAHLALGNTGGALECQKYFLAIAHMTNHLPGKFRALGNIGDVLIRMGDVDEAIKMYQRQLALARQTRERGMEAAACGALGLAHRLLKKLDKALGYHTQELTLRQEMSDLPGECRAHGHLGAVHMALGNYTHAVKCYQEQLERAQELQDSAVEAQAFGNLGIARLNMGHYEDAIGYLEQQLGTLEQVSSPTAQHDRARALGHLGDCYDALGDYHTEAIKCHERHLQLAIALQSPRDQERAYRGLGNCYKSVGNLQEALVCLEKRLVVSHELGSAEAKAAAYGDLGSIHSALGNYEQAINCLEHQRDIARELGDRVLTSDAISGLGAVFQQMGDYDESLRLHKQDLELGESVNHATLQARASGNLGSVYDALRNYAESARYYEKQLTLTADRQTKAHACLALGRVYHAMEQVPQAVGFLRQGLAIAQSLNKLEDEAKLRYRLGLALVASGEDDAARQQMESAAQILESIRSDQVTPEGRTQLYDLQTACYQTLQRVLVGLGRTEEALVAAERCRSRLGADSNQSAENSLNNRKTLLTCSEYIFDTVNRSKTSIIYYSLAGADLYAWFLQPQKRIVRFHATKLDDQTLPMLKQKALAGPAGASTATLDTKGGGGGKLVVQEGAGGDDGSMGDEQSLLARYINYVRDCLGVNSGSVLQEGDGSGWKSSSENLIDDFTNERAGFLRMVNRNHLLNSSNYSLSSLFSLGSVGGSVASLQGSTRSIGSLQGSTRSRRSNMLPPWQGPSCLHVLYNLLLAPFEDLLPDISTTARIGRRELILVLEKELYLVPFAILRSGDEDGEYLSERCSLLTVPSLHTLRQKSRIKTREPAEGLNSALVIGGPKIPSSLSDTWGWSDSPASLQEAAMVSDMLNTKPLVSTSATKEAIVSELPAAECVHFAANVSWKLGAVVLSPGEVLDSPSTGKRFYPSAAGELLGADNDEEPTDLSTTNMEIPPLSDFILSAADLLSMRLTAKLVVLSSYHSVEPITGSGVANLASSWLFAGTGAVLVSLWPVPETAAKILLRAFYSALLQGTRAARALAEAMQTVQHTKHFAHPANWAGFILIGGNVRLSNKVALIGQALCELMRTPDKCRDALRVCLHLVEKSLQRIHRGQKNAMYTTQKSIDNKAGPVSGWKDLLMAVGFRFEPAANGIPSSVFFPQSDPEDRLSQCSASLQALLGLSPTTLHALSKLVHGAEIADEIIGVMRNVVAQFPSKATDNESAIDVPLSVRLWRVSGCHELLASLGFDLMEVGQDQVTLRTGKQANRRNCQFVLQALLALFDTQEAPKSLGIESSSSSESLNEEDEQDEQGAAAAQQSTGQQSQQSQSQSAQQQQQQQQSSQQQVTQQQQQQQMKVSSSVSPTPTSGDSQQRSISPAVTVKSQSSYNFSRPPLPLRRVPFLSTRSAFISYVRRRGEPDGGQTDSAQTAPAANGPALDTSLANTTDSELSDGYTTQQILLKSDHLAKGLGYSSLRGTIKVSRPGGGGESDAAFTPSPPVTIQTVDQNVSLALAHQTRIKNLYTNNGNGLLHGTMNGGHGQTAAPSGLASGYAGLPDGVHHHPNPVHHHRRPDSSSSASSATDWEGSGHATVLRRAAGHQGHHLPPLPPPRQTLPMVESLRPLAPLAPVYNNINGAVGPSSVGGVVGVAGGKSGGQKSLSVLESTSSDSEFERSFDLPPGGPGPSNAASISSKLTSLAHSLQSMRTRNKLKMGPMPHIPTAAGQQHLQQHHQQQQQQHQQQQQQQQLHQQQLHGHPLHSTTSTISRSKLPVDQFGFLDRLSCRTEISSAATLGSLAAPPRKPLSTLPDDERTLNLNANKLYFSPTDAEMLPLAEASPADLGLGGKVAASHTASAHAPPLGGVGAGAPGPGAASSKDVQPGAKSSQKTIQDSILRHMSREMTPTISEVYHERNIGLGLAPSLSKLLLSKNYDESPDLGKGSGSNSSNGGGAGAGGALSAGGASSAAAAAASMLNKPSAALTVGNLAEAMNEIEMNATTSSKLDEGACAICHSPSDLLCGCSATSTVAAVAAMTAALGASTMAKKSSSNKPWLSNVSPNIVKASDLTTADILEQQKQLKSSVSSGLTSNLSSSTENSLSTVVKRSGSPFSDLSRRDEGDGRSVADSQCSGSFRTDITGSTVATSKSQQQQQQIVSSSSQQQQQQQQQKQQSTQQQQLQTQQSTGGGGDPNGSSAAQQMASSVTMPTGTTVTQQRGKYIIDT</sequence>
<feature type="repeat" description="TPR" evidence="1">
    <location>
        <begin position="742"/>
        <end position="775"/>
    </location>
</feature>
<dbReference type="VEuPathDB" id="VectorBase:ACMO_001460"/>
<dbReference type="Proteomes" id="UP001105220">
    <property type="component" value="Unplaced"/>
</dbReference>
<reference key="1">
    <citation type="journal article" date="2019" name="Genes (Basel)">
        <title>A High-Quality De novo Genome Assembly from a Single Mosquito Using PacBio Sequencing.</title>
        <authorList>
            <person name="Kingan S.B."/>
            <person name="Heaton H."/>
            <person name="Cudini J."/>
            <person name="Lambert C.C."/>
            <person name="Baybayan P."/>
            <person name="Galvin B.D."/>
            <person name="Durbin R."/>
            <person name="Korlach J."/>
            <person name="Lawniczak M.K.N."/>
        </authorList>
    </citation>
    <scope>NUCLEOTIDE SEQUENCE [LARGE SCALE GENOMIC DNA]</scope>
    <source>
        <strain>Mali-NIH</strain>
    </source>
</reference>
<feature type="compositionally biased region" description="Low complexity" evidence="3">
    <location>
        <begin position="2360"/>
        <end position="2370"/>
    </location>
</feature>
<feature type="domain" description="TTC28 C-terminal" evidence="5">
    <location>
        <begin position="1885"/>
        <end position="1990"/>
    </location>
</feature>
<feature type="compositionally biased region" description="Polar residues" evidence="3">
    <location>
        <begin position="2071"/>
        <end position="2092"/>
    </location>
</feature>
<feature type="compositionally biased region" description="Polar residues" evidence="3">
    <location>
        <begin position="2824"/>
        <end position="2842"/>
    </location>
</feature>
<feature type="region of interest" description="Disordered" evidence="3">
    <location>
        <begin position="2782"/>
        <end position="2921"/>
    </location>
</feature>
<protein>
    <submittedName>
        <fullName evidence="6">CHAT domain-containing protein</fullName>
    </submittedName>
</protein>
<feature type="repeat" description="TPR" evidence="1">
    <location>
        <begin position="422"/>
        <end position="455"/>
    </location>
</feature>
<feature type="compositionally biased region" description="Low complexity" evidence="3">
    <location>
        <begin position="2014"/>
        <end position="2070"/>
    </location>
</feature>
<evidence type="ECO:0000313" key="6">
    <source>
        <dbReference type="EnsemblMetazoa" id="ACON002648-PA"/>
    </source>
</evidence>